<evidence type="ECO:0000313" key="3">
    <source>
        <dbReference type="EMBL" id="CAH3017885.1"/>
    </source>
</evidence>
<feature type="non-terminal residue" evidence="3">
    <location>
        <position position="413"/>
    </location>
</feature>
<keyword evidence="2" id="KW-0472">Membrane</keyword>
<keyword evidence="2" id="KW-1133">Transmembrane helix</keyword>
<protein>
    <recommendedName>
        <fullName evidence="5">SGNH hydrolase-type esterase domain-containing protein</fullName>
    </recommendedName>
</protein>
<keyword evidence="4" id="KW-1185">Reference proteome</keyword>
<evidence type="ECO:0000256" key="1">
    <source>
        <dbReference type="SAM" id="MobiDB-lite"/>
    </source>
</evidence>
<dbReference type="Gene3D" id="3.40.50.1110">
    <property type="entry name" value="SGNH hydrolase"/>
    <property type="match status" value="1"/>
</dbReference>
<reference evidence="3 4" key="1">
    <citation type="submission" date="2022-05" db="EMBL/GenBank/DDBJ databases">
        <authorList>
            <consortium name="Genoscope - CEA"/>
            <person name="William W."/>
        </authorList>
    </citation>
    <scope>NUCLEOTIDE SEQUENCE [LARGE SCALE GENOMIC DNA]</scope>
</reference>
<feature type="region of interest" description="Disordered" evidence="1">
    <location>
        <begin position="189"/>
        <end position="219"/>
    </location>
</feature>
<feature type="non-terminal residue" evidence="3">
    <location>
        <position position="1"/>
    </location>
</feature>
<evidence type="ECO:0000256" key="2">
    <source>
        <dbReference type="SAM" id="Phobius"/>
    </source>
</evidence>
<dbReference type="Proteomes" id="UP001159427">
    <property type="component" value="Unassembled WGS sequence"/>
</dbReference>
<dbReference type="PANTHER" id="PTHR35558">
    <property type="entry name" value="SGNH_HYDRO DOMAIN-CONTAINING PROTEIN"/>
    <property type="match status" value="1"/>
</dbReference>
<feature type="transmembrane region" description="Helical" evidence="2">
    <location>
        <begin position="6"/>
        <end position="29"/>
    </location>
</feature>
<evidence type="ECO:0008006" key="5">
    <source>
        <dbReference type="Google" id="ProtNLM"/>
    </source>
</evidence>
<evidence type="ECO:0000313" key="4">
    <source>
        <dbReference type="Proteomes" id="UP001159427"/>
    </source>
</evidence>
<feature type="compositionally biased region" description="Polar residues" evidence="1">
    <location>
        <begin position="206"/>
        <end position="219"/>
    </location>
</feature>
<dbReference type="EMBL" id="CALNXI010000073">
    <property type="protein sequence ID" value="CAH3017885.1"/>
    <property type="molecule type" value="Genomic_DNA"/>
</dbReference>
<dbReference type="InterPro" id="IPR036514">
    <property type="entry name" value="SGNH_hydro_sf"/>
</dbReference>
<dbReference type="PANTHER" id="PTHR35558:SF1">
    <property type="entry name" value="ENDONUCLEASE_EXONUCLEASE_PHOSPHATASE DOMAIN-CONTAINING PROTEIN"/>
    <property type="match status" value="1"/>
</dbReference>
<name>A0ABN8LUK5_9CNID</name>
<keyword evidence="2" id="KW-0812">Transmembrane</keyword>
<dbReference type="CDD" id="cd00229">
    <property type="entry name" value="SGNH_hydrolase"/>
    <property type="match status" value="1"/>
</dbReference>
<organism evidence="3 4">
    <name type="scientific">Porites evermanni</name>
    <dbReference type="NCBI Taxonomy" id="104178"/>
    <lineage>
        <taxon>Eukaryota</taxon>
        <taxon>Metazoa</taxon>
        <taxon>Cnidaria</taxon>
        <taxon>Anthozoa</taxon>
        <taxon>Hexacorallia</taxon>
        <taxon>Scleractinia</taxon>
        <taxon>Fungiina</taxon>
        <taxon>Poritidae</taxon>
        <taxon>Porites</taxon>
    </lineage>
</organism>
<proteinExistence type="predicted"/>
<gene>
    <name evidence="3" type="ORF">PEVE_00040235</name>
</gene>
<sequence>SFCPVFSFCLIVVGYMAPLQILILGHSFIRRLAGFLQKRGHEHLMAKLSPLGSIRFHGVGGRTIAKVRNPDILVLELGSNDLTKLPAQTVGSELETLVRYLHDEFNVKSIAVCQVIRRHSPQCTAYNLKVTKLHLHLKAVLEPIPYCLYWKHRGFWNSRENIYLPDGVHLNDLVNLKLFRSIRVMPPKRKSARQAGRSAAKITKRATPSSSTSSDLAEVSAAQQTAEPVNIGDLTRVVILAVTEALKAVGVGQTTPLSSPPTVNLSPGPVDASATVETATAAEIASISSLSAGMSISNSNDKPSEVNFTSVAIDLEARVSAKVKAKIWADEYIDFGALLSSFPDDDKFILSFNNDGKSPSLCLEPSKPKPKFLSLGQWQTAFNTFVAVYTVKYPLKVAALLKYCDVVRDIANK</sequence>
<accession>A0ABN8LUK5</accession>
<dbReference type="SUPFAM" id="SSF52266">
    <property type="entry name" value="SGNH hydrolase"/>
    <property type="match status" value="1"/>
</dbReference>
<comment type="caution">
    <text evidence="3">The sequence shown here is derived from an EMBL/GenBank/DDBJ whole genome shotgun (WGS) entry which is preliminary data.</text>
</comment>